<protein>
    <submittedName>
        <fullName evidence="1">LigA protein</fullName>
    </submittedName>
</protein>
<dbReference type="STRING" id="1068978.AMETH_4050"/>
<evidence type="ECO:0000313" key="2">
    <source>
        <dbReference type="Proteomes" id="UP000062973"/>
    </source>
</evidence>
<evidence type="ECO:0000313" key="1">
    <source>
        <dbReference type="EMBL" id="AIJ24142.1"/>
    </source>
</evidence>
<organism evidence="1 2">
    <name type="scientific">Amycolatopsis methanolica 239</name>
    <dbReference type="NCBI Taxonomy" id="1068978"/>
    <lineage>
        <taxon>Bacteria</taxon>
        <taxon>Bacillati</taxon>
        <taxon>Actinomycetota</taxon>
        <taxon>Actinomycetes</taxon>
        <taxon>Pseudonocardiales</taxon>
        <taxon>Pseudonocardiaceae</taxon>
        <taxon>Amycolatopsis</taxon>
        <taxon>Amycolatopsis methanolica group</taxon>
    </lineage>
</organism>
<sequence>MTSGEPAPLEAYRPQIVASCGCRPNASLSRRARAVMRCFQEVGRALSDRTRTLEQLAAAHETPKGNNERIRTTWFTPANAAALTGALDDLLADLGGS</sequence>
<reference evidence="1 2" key="1">
    <citation type="submission" date="2014-07" db="EMBL/GenBank/DDBJ databases">
        <title>Whole Genome Sequence of the Amycolatopsis methanolica 239.</title>
        <authorList>
            <person name="Tang B."/>
        </authorList>
    </citation>
    <scope>NUCLEOTIDE SEQUENCE [LARGE SCALE GENOMIC DNA]</scope>
    <source>
        <strain evidence="1 2">239</strain>
    </source>
</reference>
<accession>A0A076N2J8</accession>
<dbReference type="Proteomes" id="UP000062973">
    <property type="component" value="Chromosome"/>
</dbReference>
<dbReference type="KEGG" id="amq:AMETH_4050"/>
<proteinExistence type="predicted"/>
<dbReference type="HOGENOM" id="CLU_2340661_0_0_11"/>
<keyword evidence="2" id="KW-1185">Reference proteome</keyword>
<dbReference type="AlphaFoldDB" id="A0A076N2J8"/>
<dbReference type="PATRIC" id="fig|1068978.7.peg.4342"/>
<gene>
    <name evidence="1" type="ORF">AMETH_4050</name>
</gene>
<dbReference type="EMBL" id="CP009110">
    <property type="protein sequence ID" value="AIJ24142.1"/>
    <property type="molecule type" value="Genomic_DNA"/>
</dbReference>
<name>A0A076N2J8_AMYME</name>